<sequence>MPHPTMRRQPSSLTRLNVLSVVLETPSIESRSPSDSLSPIDQPYRIYGRKDASRSVAQGNREVQARRGRDRPTTFSHTPHKHATASRTSSTTACSPRFPPVTRPYRPTYSSAAKPNGLRTVTLSELRSRLTSDGHTDKFCVTTAHVRRSKSRRKRTPNSTLAVPMGNRPSSLNGSPGPDDNASLNSVVRRPARILRKRSNNLLKRLDMKSPLPRPLTATSILVTTHGHFDASLDSFIEPAHLAHESVIMLPSAATATTLVDGDAADHPLSASTTIKDGRCDSKSPYQAAVEDADEDFIEIPPPVPTHRSSALSPTIPAPSPLPEDSPHKYGLKDHMDTPEPEQEPPVDISINKARRRSSGLEIFTVSTPKHPHAPVATNTPSHRKPKPSNPPPPSSTASPPTAAAPNPPKPAPRNPGPRP</sequence>
<feature type="compositionally biased region" description="Basic and acidic residues" evidence="1">
    <location>
        <begin position="63"/>
        <end position="72"/>
    </location>
</feature>
<evidence type="ECO:0000256" key="1">
    <source>
        <dbReference type="SAM" id="MobiDB-lite"/>
    </source>
</evidence>
<protein>
    <submittedName>
        <fullName evidence="2">Uncharacterized protein</fullName>
    </submittedName>
</protein>
<accession>A0ABR0L8M0</accession>
<evidence type="ECO:0000313" key="2">
    <source>
        <dbReference type="EMBL" id="KAK5145133.1"/>
    </source>
</evidence>
<feature type="compositionally biased region" description="Low complexity" evidence="1">
    <location>
        <begin position="396"/>
        <end position="405"/>
    </location>
</feature>
<feature type="region of interest" description="Disordered" evidence="1">
    <location>
        <begin position="145"/>
        <end position="184"/>
    </location>
</feature>
<evidence type="ECO:0000313" key="3">
    <source>
        <dbReference type="Proteomes" id="UP001308179"/>
    </source>
</evidence>
<name>A0ABR0L8M0_9PEZI</name>
<feature type="region of interest" description="Disordered" evidence="1">
    <location>
        <begin position="48"/>
        <end position="113"/>
    </location>
</feature>
<feature type="compositionally biased region" description="Basic residues" evidence="1">
    <location>
        <begin position="145"/>
        <end position="156"/>
    </location>
</feature>
<comment type="caution">
    <text evidence="2">The sequence shown here is derived from an EMBL/GenBank/DDBJ whole genome shotgun (WGS) entry which is preliminary data.</text>
</comment>
<reference evidence="2 3" key="1">
    <citation type="submission" date="2023-08" db="EMBL/GenBank/DDBJ databases">
        <title>Black Yeasts Isolated from many extreme environments.</title>
        <authorList>
            <person name="Coleine C."/>
            <person name="Stajich J.E."/>
            <person name="Selbmann L."/>
        </authorList>
    </citation>
    <scope>NUCLEOTIDE SEQUENCE [LARGE SCALE GENOMIC DNA]</scope>
    <source>
        <strain evidence="2 3">CCFEE 5386</strain>
    </source>
</reference>
<feature type="compositionally biased region" description="Basic and acidic residues" evidence="1">
    <location>
        <begin position="325"/>
        <end position="338"/>
    </location>
</feature>
<feature type="region of interest" description="Disordered" evidence="1">
    <location>
        <begin position="292"/>
        <end position="420"/>
    </location>
</feature>
<organism evidence="2 3">
    <name type="scientific">Rachicladosporium monterosium</name>
    <dbReference type="NCBI Taxonomy" id="1507873"/>
    <lineage>
        <taxon>Eukaryota</taxon>
        <taxon>Fungi</taxon>
        <taxon>Dikarya</taxon>
        <taxon>Ascomycota</taxon>
        <taxon>Pezizomycotina</taxon>
        <taxon>Dothideomycetes</taxon>
        <taxon>Dothideomycetidae</taxon>
        <taxon>Cladosporiales</taxon>
        <taxon>Cladosporiaceae</taxon>
        <taxon>Rachicladosporium</taxon>
    </lineage>
</organism>
<keyword evidence="3" id="KW-1185">Reference proteome</keyword>
<dbReference type="Proteomes" id="UP001308179">
    <property type="component" value="Unassembled WGS sequence"/>
</dbReference>
<feature type="compositionally biased region" description="Low complexity" evidence="1">
    <location>
        <begin position="85"/>
        <end position="95"/>
    </location>
</feature>
<gene>
    <name evidence="2" type="ORF">LTR32_003054</name>
</gene>
<dbReference type="EMBL" id="JAVRRR010000173">
    <property type="protein sequence ID" value="KAK5145133.1"/>
    <property type="molecule type" value="Genomic_DNA"/>
</dbReference>
<proteinExistence type="predicted"/>
<feature type="compositionally biased region" description="Pro residues" evidence="1">
    <location>
        <begin position="406"/>
        <end position="420"/>
    </location>
</feature>